<keyword evidence="2" id="KW-0472">Membrane</keyword>
<dbReference type="EMBL" id="VSSQ01001148">
    <property type="protein sequence ID" value="MPM05610.1"/>
    <property type="molecule type" value="Genomic_DNA"/>
</dbReference>
<organism evidence="3">
    <name type="scientific">bioreactor metagenome</name>
    <dbReference type="NCBI Taxonomy" id="1076179"/>
    <lineage>
        <taxon>unclassified sequences</taxon>
        <taxon>metagenomes</taxon>
        <taxon>ecological metagenomes</taxon>
    </lineage>
</organism>
<protein>
    <submittedName>
        <fullName evidence="3">Uncharacterized protein</fullName>
    </submittedName>
</protein>
<keyword evidence="2" id="KW-0812">Transmembrane</keyword>
<comment type="caution">
    <text evidence="3">The sequence shown here is derived from an EMBL/GenBank/DDBJ whole genome shotgun (WGS) entry which is preliminary data.</text>
</comment>
<feature type="transmembrane region" description="Helical" evidence="2">
    <location>
        <begin position="198"/>
        <end position="217"/>
    </location>
</feature>
<feature type="transmembrane region" description="Helical" evidence="2">
    <location>
        <begin position="35"/>
        <end position="52"/>
    </location>
</feature>
<evidence type="ECO:0000313" key="3">
    <source>
        <dbReference type="EMBL" id="MPM05610.1"/>
    </source>
</evidence>
<reference evidence="3" key="1">
    <citation type="submission" date="2019-08" db="EMBL/GenBank/DDBJ databases">
        <authorList>
            <person name="Kucharzyk K."/>
            <person name="Murdoch R.W."/>
            <person name="Higgins S."/>
            <person name="Loffler F."/>
        </authorList>
    </citation>
    <scope>NUCLEOTIDE SEQUENCE</scope>
</reference>
<proteinExistence type="predicted"/>
<name>A0A644WP73_9ZZZZ</name>
<gene>
    <name evidence="3" type="ORF">SDC9_51900</name>
</gene>
<evidence type="ECO:0000256" key="1">
    <source>
        <dbReference type="SAM" id="Coils"/>
    </source>
</evidence>
<keyword evidence="2" id="KW-1133">Transmembrane helix</keyword>
<accession>A0A644WP73</accession>
<sequence>MNTIHPTSFFLSGYKVKTCIHNAQRGNRVHNRSKMNNIIEVVLFIIMLYLFAGCKPNQLITEKVTTKTDSTALWNLQDNLYKKEVQITNLQADLQRTRNENIRLTNEISKHEIYYDTTAPVNPETGRPPVASETIATSKSTLEETKKEYETLLKEASIENQNLTQQNANLQLTIQNLANENKELKDKTTTSTSFKFKLFFTGLITGILLSLTAYFSLRKPIN</sequence>
<feature type="coiled-coil region" evidence="1">
    <location>
        <begin position="135"/>
        <end position="187"/>
    </location>
</feature>
<feature type="coiled-coil region" evidence="1">
    <location>
        <begin position="80"/>
        <end position="107"/>
    </location>
</feature>
<dbReference type="AlphaFoldDB" id="A0A644WP73"/>
<evidence type="ECO:0000256" key="2">
    <source>
        <dbReference type="SAM" id="Phobius"/>
    </source>
</evidence>
<keyword evidence="1" id="KW-0175">Coiled coil</keyword>